<keyword evidence="9" id="KW-1185">Reference proteome</keyword>
<dbReference type="FunFam" id="3.40.50.720:FF:000022">
    <property type="entry name" value="Cinnamyl alcohol dehydrogenase"/>
    <property type="match status" value="1"/>
</dbReference>
<evidence type="ECO:0000313" key="9">
    <source>
        <dbReference type="Proteomes" id="UP001150538"/>
    </source>
</evidence>
<dbReference type="SUPFAM" id="SSF50129">
    <property type="entry name" value="GroES-like"/>
    <property type="match status" value="1"/>
</dbReference>
<dbReference type="SUPFAM" id="SSF51735">
    <property type="entry name" value="NAD(P)-binding Rossmann-fold domains"/>
    <property type="match status" value="1"/>
</dbReference>
<dbReference type="Gene3D" id="3.90.180.10">
    <property type="entry name" value="Medium-chain alcohol dehydrogenases, catalytic domain"/>
    <property type="match status" value="1"/>
</dbReference>
<dbReference type="InterPro" id="IPR013149">
    <property type="entry name" value="ADH-like_C"/>
</dbReference>
<evidence type="ECO:0008006" key="10">
    <source>
        <dbReference type="Google" id="ProtNLM"/>
    </source>
</evidence>
<dbReference type="GO" id="GO:0016616">
    <property type="term" value="F:oxidoreductase activity, acting on the CH-OH group of donors, NAD or NADP as acceptor"/>
    <property type="evidence" value="ECO:0007669"/>
    <property type="project" value="InterPro"/>
</dbReference>
<dbReference type="InterPro" id="IPR011032">
    <property type="entry name" value="GroES-like_sf"/>
</dbReference>
<comment type="similarity">
    <text evidence="5">Belongs to the zinc-containing alcohol dehydrogenase family.</text>
</comment>
<dbReference type="AlphaFoldDB" id="A0A9W7ZUY3"/>
<dbReference type="Pfam" id="PF08240">
    <property type="entry name" value="ADH_N"/>
    <property type="match status" value="1"/>
</dbReference>
<evidence type="ECO:0000256" key="2">
    <source>
        <dbReference type="ARBA" id="ARBA00022723"/>
    </source>
</evidence>
<evidence type="ECO:0000256" key="1">
    <source>
        <dbReference type="ARBA" id="ARBA00001947"/>
    </source>
</evidence>
<sequence>MVEGKIASIEGWAAMDNKSPLKLWSYSPRPLGPSDVEVKIHFCGICGSDIHAIDSGWGASIYPLVTGHEIVGKVITKGENVSNLDIGDLVGVGGHLYACHQNDCKPCSRGLDPHCPKSAFAYNSKYEDGSLSYGGFAEAIRVDSRHAFRLPENMDPELAAPLMCAGLTVFTPMVRKGVKKGNRVGVVGIGGLGHLAIQFANALGCEVIALSTSDNKEEECLKLGASQFINIKNQEEVAKINKSLDYLFITTNSKSNNYTQMAQWMTYEGTMCLLALPENNIEINPGVLVFGSIYLGGSLIGGIEDVKKTLEFAAKHNIRPMIEKMPMKNINEGIQRVRDGNVRYRIVLEN</sequence>
<evidence type="ECO:0000256" key="4">
    <source>
        <dbReference type="ARBA" id="ARBA00023002"/>
    </source>
</evidence>
<name>A0A9W7ZUY3_9FUNG</name>
<evidence type="ECO:0000256" key="5">
    <source>
        <dbReference type="RuleBase" id="RU361277"/>
    </source>
</evidence>
<keyword evidence="4" id="KW-0560">Oxidoreductase</keyword>
<dbReference type="OrthoDB" id="1879366at2759"/>
<dbReference type="InterPro" id="IPR013154">
    <property type="entry name" value="ADH-like_N"/>
</dbReference>
<dbReference type="Pfam" id="PF00107">
    <property type="entry name" value="ADH_zinc_N"/>
    <property type="match status" value="1"/>
</dbReference>
<feature type="domain" description="Alcohol dehydrogenase-like C-terminal" evidence="6">
    <location>
        <begin position="191"/>
        <end position="314"/>
    </location>
</feature>
<keyword evidence="2 5" id="KW-0479">Metal-binding</keyword>
<dbReference type="Proteomes" id="UP001150538">
    <property type="component" value="Unassembled WGS sequence"/>
</dbReference>
<proteinExistence type="inferred from homology"/>
<organism evidence="8 9">
    <name type="scientific">Mycoemilia scoparia</name>
    <dbReference type="NCBI Taxonomy" id="417184"/>
    <lineage>
        <taxon>Eukaryota</taxon>
        <taxon>Fungi</taxon>
        <taxon>Fungi incertae sedis</taxon>
        <taxon>Zoopagomycota</taxon>
        <taxon>Kickxellomycotina</taxon>
        <taxon>Kickxellomycetes</taxon>
        <taxon>Kickxellales</taxon>
        <taxon>Kickxellaceae</taxon>
        <taxon>Mycoemilia</taxon>
    </lineage>
</organism>
<evidence type="ECO:0000259" key="6">
    <source>
        <dbReference type="Pfam" id="PF00107"/>
    </source>
</evidence>
<evidence type="ECO:0000259" key="7">
    <source>
        <dbReference type="Pfam" id="PF08240"/>
    </source>
</evidence>
<dbReference type="PANTHER" id="PTHR42683">
    <property type="entry name" value="ALDEHYDE REDUCTASE"/>
    <property type="match status" value="1"/>
</dbReference>
<comment type="caution">
    <text evidence="8">The sequence shown here is derived from an EMBL/GenBank/DDBJ whole genome shotgun (WGS) entry which is preliminary data.</text>
</comment>
<evidence type="ECO:0000256" key="3">
    <source>
        <dbReference type="ARBA" id="ARBA00022833"/>
    </source>
</evidence>
<dbReference type="GO" id="GO:0008270">
    <property type="term" value="F:zinc ion binding"/>
    <property type="evidence" value="ECO:0007669"/>
    <property type="project" value="InterPro"/>
</dbReference>
<feature type="domain" description="Alcohol dehydrogenase-like N-terminal" evidence="7">
    <location>
        <begin position="32"/>
        <end position="152"/>
    </location>
</feature>
<protein>
    <recommendedName>
        <fullName evidence="10">Enoyl reductase (ER) domain-containing protein</fullName>
    </recommendedName>
</protein>
<dbReference type="Gene3D" id="3.40.50.720">
    <property type="entry name" value="NAD(P)-binding Rossmann-like Domain"/>
    <property type="match status" value="1"/>
</dbReference>
<dbReference type="InterPro" id="IPR047109">
    <property type="entry name" value="CAD-like"/>
</dbReference>
<keyword evidence="3 5" id="KW-0862">Zinc</keyword>
<dbReference type="PROSITE" id="PS00059">
    <property type="entry name" value="ADH_ZINC"/>
    <property type="match status" value="1"/>
</dbReference>
<comment type="cofactor">
    <cofactor evidence="1 5">
        <name>Zn(2+)</name>
        <dbReference type="ChEBI" id="CHEBI:29105"/>
    </cofactor>
</comment>
<evidence type="ECO:0000313" key="8">
    <source>
        <dbReference type="EMBL" id="KAJ1913665.1"/>
    </source>
</evidence>
<reference evidence="8" key="1">
    <citation type="submission" date="2022-07" db="EMBL/GenBank/DDBJ databases">
        <title>Phylogenomic reconstructions and comparative analyses of Kickxellomycotina fungi.</title>
        <authorList>
            <person name="Reynolds N.K."/>
            <person name="Stajich J.E."/>
            <person name="Barry K."/>
            <person name="Grigoriev I.V."/>
            <person name="Crous P."/>
            <person name="Smith M.E."/>
        </authorList>
    </citation>
    <scope>NUCLEOTIDE SEQUENCE</scope>
    <source>
        <strain evidence="8">NBRC 100468</strain>
    </source>
</reference>
<dbReference type="EMBL" id="JANBPU010000247">
    <property type="protein sequence ID" value="KAJ1913665.1"/>
    <property type="molecule type" value="Genomic_DNA"/>
</dbReference>
<gene>
    <name evidence="8" type="ORF">H4219_005111</name>
</gene>
<dbReference type="CDD" id="cd05283">
    <property type="entry name" value="CAD1"/>
    <property type="match status" value="1"/>
</dbReference>
<dbReference type="InterPro" id="IPR036291">
    <property type="entry name" value="NAD(P)-bd_dom_sf"/>
</dbReference>
<dbReference type="InterPro" id="IPR002328">
    <property type="entry name" value="ADH_Zn_CS"/>
</dbReference>
<accession>A0A9W7ZUY3</accession>